<gene>
    <name evidence="3" type="ORF">HYPSUDRAFT_216624</name>
</gene>
<organism evidence="3 4">
    <name type="scientific">Hypholoma sublateritium (strain FD-334 SS-4)</name>
    <dbReference type="NCBI Taxonomy" id="945553"/>
    <lineage>
        <taxon>Eukaryota</taxon>
        <taxon>Fungi</taxon>
        <taxon>Dikarya</taxon>
        <taxon>Basidiomycota</taxon>
        <taxon>Agaricomycotina</taxon>
        <taxon>Agaricomycetes</taxon>
        <taxon>Agaricomycetidae</taxon>
        <taxon>Agaricales</taxon>
        <taxon>Agaricineae</taxon>
        <taxon>Strophariaceae</taxon>
        <taxon>Hypholoma</taxon>
    </lineage>
</organism>
<dbReference type="AlphaFoldDB" id="A0A0D2NQ86"/>
<feature type="region of interest" description="Disordered" evidence="1">
    <location>
        <begin position="1"/>
        <end position="50"/>
    </location>
</feature>
<feature type="domain" description="DUF6699" evidence="2">
    <location>
        <begin position="146"/>
        <end position="261"/>
    </location>
</feature>
<evidence type="ECO:0000256" key="1">
    <source>
        <dbReference type="SAM" id="MobiDB-lite"/>
    </source>
</evidence>
<reference evidence="4" key="1">
    <citation type="submission" date="2014-04" db="EMBL/GenBank/DDBJ databases">
        <title>Evolutionary Origins and Diversification of the Mycorrhizal Mutualists.</title>
        <authorList>
            <consortium name="DOE Joint Genome Institute"/>
            <consortium name="Mycorrhizal Genomics Consortium"/>
            <person name="Kohler A."/>
            <person name="Kuo A."/>
            <person name="Nagy L.G."/>
            <person name="Floudas D."/>
            <person name="Copeland A."/>
            <person name="Barry K.W."/>
            <person name="Cichocki N."/>
            <person name="Veneault-Fourrey C."/>
            <person name="LaButti K."/>
            <person name="Lindquist E.A."/>
            <person name="Lipzen A."/>
            <person name="Lundell T."/>
            <person name="Morin E."/>
            <person name="Murat C."/>
            <person name="Riley R."/>
            <person name="Ohm R."/>
            <person name="Sun H."/>
            <person name="Tunlid A."/>
            <person name="Henrissat B."/>
            <person name="Grigoriev I.V."/>
            <person name="Hibbett D.S."/>
            <person name="Martin F."/>
        </authorList>
    </citation>
    <scope>NUCLEOTIDE SEQUENCE [LARGE SCALE GENOMIC DNA]</scope>
    <source>
        <strain evidence="4">FD-334 SS-4</strain>
    </source>
</reference>
<sequence length="279" mass="30391">MSYHHPAAQPWPASQASQSWGTASSLAANQSPPPSSLSRVAKSPVYPGSDASQYSWGLPSQLSWPPSSHTDAASSSWGSSEATLVSPVPARGVWPGPMPLSAPHAYGASSSSSMVSREHMPRVAGPHAAAGVQSHPLLQGGRLWCDFKYPPSMTPGTTNFNPQLSEIAFAPPLRQINVQFCDNPRWTLCIASPHALTIFAILGEIFGFLQQKDIYDAPQITPSRSDVRYQSRELNASPHSFHAGRRRIETLGRRRVFYDLYFTGSTQNTYTVRLCEPSQ</sequence>
<accession>A0A0D2NQ86</accession>
<dbReference type="EMBL" id="KN817562">
    <property type="protein sequence ID" value="KJA20929.1"/>
    <property type="molecule type" value="Genomic_DNA"/>
</dbReference>
<keyword evidence="4" id="KW-1185">Reference proteome</keyword>
<protein>
    <recommendedName>
        <fullName evidence="2">DUF6699 domain-containing protein</fullName>
    </recommendedName>
</protein>
<dbReference type="Proteomes" id="UP000054270">
    <property type="component" value="Unassembled WGS sequence"/>
</dbReference>
<dbReference type="OrthoDB" id="2994675at2759"/>
<evidence type="ECO:0000259" key="2">
    <source>
        <dbReference type="Pfam" id="PF20415"/>
    </source>
</evidence>
<evidence type="ECO:0000313" key="3">
    <source>
        <dbReference type="EMBL" id="KJA20929.1"/>
    </source>
</evidence>
<feature type="compositionally biased region" description="Low complexity" evidence="1">
    <location>
        <begin position="1"/>
        <end position="20"/>
    </location>
</feature>
<feature type="compositionally biased region" description="Polar residues" evidence="1">
    <location>
        <begin position="21"/>
        <end position="30"/>
    </location>
</feature>
<dbReference type="Pfam" id="PF20415">
    <property type="entry name" value="DUF6699"/>
    <property type="match status" value="1"/>
</dbReference>
<name>A0A0D2NQ86_HYPSF</name>
<dbReference type="InterPro" id="IPR046522">
    <property type="entry name" value="DUF6699"/>
</dbReference>
<evidence type="ECO:0000313" key="4">
    <source>
        <dbReference type="Proteomes" id="UP000054270"/>
    </source>
</evidence>
<proteinExistence type="predicted"/>